<dbReference type="AlphaFoldDB" id="A0A6G0W957"/>
<name>A0A6G0W957_9STRA</name>
<dbReference type="Gene3D" id="3.80.10.10">
    <property type="entry name" value="Ribonuclease Inhibitor"/>
    <property type="match status" value="1"/>
</dbReference>
<dbReference type="SUPFAM" id="SSF52047">
    <property type="entry name" value="RNI-like"/>
    <property type="match status" value="1"/>
</dbReference>
<reference evidence="1 3" key="1">
    <citation type="submission" date="2019-07" db="EMBL/GenBank/DDBJ databases">
        <title>Genomics analysis of Aphanomyces spp. identifies a new class of oomycete effector associated with host adaptation.</title>
        <authorList>
            <person name="Gaulin E."/>
        </authorList>
    </citation>
    <scope>NUCLEOTIDE SEQUENCE [LARGE SCALE GENOMIC DNA]</scope>
    <source>
        <strain evidence="1 3">ATCC 201684</strain>
    </source>
</reference>
<dbReference type="Proteomes" id="UP000481153">
    <property type="component" value="Unassembled WGS sequence"/>
</dbReference>
<dbReference type="InterPro" id="IPR032675">
    <property type="entry name" value="LRR_dom_sf"/>
</dbReference>
<proteinExistence type="predicted"/>
<evidence type="ECO:0000313" key="2">
    <source>
        <dbReference type="EMBL" id="KAF0723654.1"/>
    </source>
</evidence>
<evidence type="ECO:0008006" key="4">
    <source>
        <dbReference type="Google" id="ProtNLM"/>
    </source>
</evidence>
<comment type="caution">
    <text evidence="1">The sequence shown here is derived from an EMBL/GenBank/DDBJ whole genome shotgun (WGS) entry which is preliminary data.</text>
</comment>
<keyword evidence="3" id="KW-1185">Reference proteome</keyword>
<evidence type="ECO:0000313" key="3">
    <source>
        <dbReference type="Proteomes" id="UP000481153"/>
    </source>
</evidence>
<sequence>MDRQVRQKPNDDGQLVIASHQGTKTILAKLPIEVLVKIVFSIPDAAEMLAFLELLRPYVTLGPLEYLYQLGCSMDHDDLWPTLLLCEETLETLSGTPHEAIVQYYPNLKIEFEGTEAIEWLRTHLNPRTSIEWCVNDVPAAVENVHFWANMRITKASIMIENETESMWKNLLPRLDHVVALHVAEEFGNLEDIYAYVAESKQVTEFEIYSHSGYAIRRSDVVHLIKWFRRQPVKVYESWFTNWSALDWKLRQECCEVMLNCPTLERLRLSDCYLDDMDFSRFRFSTKSLWLDAFDSDNLVSLARQLEGSGLKSLSLTDAFDDEGNFEGIKSLLTALPQSSITILSITEVDLSNKDWCKLAHLLQKCHLESLEVEIAVMTSALARSFAKAIQKNRSICEFHLCKCDIAVENLKILIRSISDVNRHVQSKQIKWTTLESKKIKDADVRSLEEFATECGCDFVHDRVLF</sequence>
<organism evidence="1 3">
    <name type="scientific">Aphanomyces euteiches</name>
    <dbReference type="NCBI Taxonomy" id="100861"/>
    <lineage>
        <taxon>Eukaryota</taxon>
        <taxon>Sar</taxon>
        <taxon>Stramenopiles</taxon>
        <taxon>Oomycota</taxon>
        <taxon>Saprolegniomycetes</taxon>
        <taxon>Saprolegniales</taxon>
        <taxon>Verrucalvaceae</taxon>
        <taxon>Aphanomyces</taxon>
    </lineage>
</organism>
<accession>A0A6G0W957</accession>
<dbReference type="EMBL" id="VJMJ01000298">
    <property type="protein sequence ID" value="KAF0723642.1"/>
    <property type="molecule type" value="Genomic_DNA"/>
</dbReference>
<dbReference type="EMBL" id="VJMJ01000298">
    <property type="protein sequence ID" value="KAF0723654.1"/>
    <property type="molecule type" value="Genomic_DNA"/>
</dbReference>
<evidence type="ECO:0000313" key="1">
    <source>
        <dbReference type="EMBL" id="KAF0723642.1"/>
    </source>
</evidence>
<dbReference type="VEuPathDB" id="FungiDB:AeMF1_006492"/>
<protein>
    <recommendedName>
        <fullName evidence="4">F-box domain-containing protein</fullName>
    </recommendedName>
</protein>
<gene>
    <name evidence="1" type="ORF">Ae201684_017493</name>
    <name evidence="2" type="ORF">Ae201684_017505</name>
</gene>